<evidence type="ECO:0000256" key="2">
    <source>
        <dbReference type="SAM" id="Phobius"/>
    </source>
</evidence>
<evidence type="ECO:0000313" key="4">
    <source>
        <dbReference type="EMBL" id="CAD8124005.1"/>
    </source>
</evidence>
<dbReference type="GO" id="GO:0004843">
    <property type="term" value="F:cysteine-type deubiquitinase activity"/>
    <property type="evidence" value="ECO:0007669"/>
    <property type="project" value="TreeGrafter"/>
</dbReference>
<protein>
    <recommendedName>
        <fullName evidence="3">OTU domain-containing protein</fullName>
    </recommendedName>
</protein>
<feature type="coiled-coil region" evidence="1">
    <location>
        <begin position="820"/>
        <end position="850"/>
    </location>
</feature>
<evidence type="ECO:0000256" key="1">
    <source>
        <dbReference type="SAM" id="Coils"/>
    </source>
</evidence>
<dbReference type="GO" id="GO:0071108">
    <property type="term" value="P:protein K48-linked deubiquitination"/>
    <property type="evidence" value="ECO:0007669"/>
    <property type="project" value="TreeGrafter"/>
</dbReference>
<keyword evidence="1" id="KW-0175">Coiled coil</keyword>
<evidence type="ECO:0000259" key="3">
    <source>
        <dbReference type="PROSITE" id="PS50802"/>
    </source>
</evidence>
<feature type="transmembrane region" description="Helical" evidence="2">
    <location>
        <begin position="419"/>
        <end position="436"/>
    </location>
</feature>
<organism evidence="4 5">
    <name type="scientific">Paramecium sonneborni</name>
    <dbReference type="NCBI Taxonomy" id="65129"/>
    <lineage>
        <taxon>Eukaryota</taxon>
        <taxon>Sar</taxon>
        <taxon>Alveolata</taxon>
        <taxon>Ciliophora</taxon>
        <taxon>Intramacronucleata</taxon>
        <taxon>Oligohymenophorea</taxon>
        <taxon>Peniculida</taxon>
        <taxon>Parameciidae</taxon>
        <taxon>Paramecium</taxon>
    </lineage>
</organism>
<dbReference type="CDD" id="cd22749">
    <property type="entry name" value="Otubain_C65"/>
    <property type="match status" value="1"/>
</dbReference>
<gene>
    <name evidence="4" type="ORF">PSON_ATCC_30995.1.T1480102</name>
</gene>
<proteinExistence type="predicted"/>
<dbReference type="Pfam" id="PF09409">
    <property type="entry name" value="PUB"/>
    <property type="match status" value="1"/>
</dbReference>
<name>A0A8S1RBF7_9CILI</name>
<reference evidence="4" key="1">
    <citation type="submission" date="2021-01" db="EMBL/GenBank/DDBJ databases">
        <authorList>
            <consortium name="Genoscope - CEA"/>
            <person name="William W."/>
        </authorList>
    </citation>
    <scope>NUCLEOTIDE SEQUENCE</scope>
</reference>
<keyword evidence="5" id="KW-1185">Reference proteome</keyword>
<dbReference type="InterPro" id="IPR018997">
    <property type="entry name" value="PUB_domain"/>
</dbReference>
<dbReference type="PANTHER" id="PTHR12931">
    <property type="entry name" value="UBIQUITIN THIOLESTERASE PROTEIN OTUB"/>
    <property type="match status" value="1"/>
</dbReference>
<comment type="caution">
    <text evidence="4">The sequence shown here is derived from an EMBL/GenBank/DDBJ whole genome shotgun (WGS) entry which is preliminary data.</text>
</comment>
<keyword evidence="2" id="KW-0472">Membrane</keyword>
<dbReference type="AlphaFoldDB" id="A0A8S1RBF7"/>
<dbReference type="PANTHER" id="PTHR12931:SF15">
    <property type="entry name" value="UBIQUITIN THIOESTERASE OTUBAIN-LIKE"/>
    <property type="match status" value="1"/>
</dbReference>
<dbReference type="OrthoDB" id="49605at2759"/>
<feature type="domain" description="OTU" evidence="3">
    <location>
        <begin position="589"/>
        <end position="793"/>
    </location>
</feature>
<dbReference type="GO" id="GO:0005634">
    <property type="term" value="C:nucleus"/>
    <property type="evidence" value="ECO:0007669"/>
    <property type="project" value="TreeGrafter"/>
</dbReference>
<dbReference type="GO" id="GO:0043130">
    <property type="term" value="F:ubiquitin binding"/>
    <property type="evidence" value="ECO:0007669"/>
    <property type="project" value="TreeGrafter"/>
</dbReference>
<sequence>MFCLISYNQKIFHFYNQFHIFLQYDFILLLGKLKIKNTGNIKLKDNIFTSTKVIHEISFKYINLINKFKSLKQLKRWLIILLLNQGQINKSKFKKIMIIRLFFCTQKAKIFFFDYGFTPIDVSRPNKIFEDQKQYKFNLKNLWVLKDYIEKIESVLNVLEEINVKIKTIQTFPKPLSKIMDQYQMLGEISILNCYYPLLLFDYKEVFDDTKRGDDTFRIYLHSEDAFELLIKKKLNYTLSKKFIVNSKEPQGMKNAKLTIEDFMARELLIFPEDIKNYNEQLRSLYIKSQQFTLLQQKENIHQQLIFITLGQKMKSQQLLKIYHNIILRLITNILENLSEKKFRNIYKINNSINLNILQYEEGRQILQLIGYREGENDYKNILKQVMCKCQKQMLKLHGKNNQRKILNELIENHEVSNILLYSFILFLVILGFYLFSKDQKHWIKICYILKRFSRQTKKEKDDNNLEKDENRQLIPQIIDEVDERQKFINKINSENENQQKELKKQLKEKFQTCQQFQTEEYNICQQIPSQKVIEIVNQINLIYKNSSQLRNVDENLKFYVRKLQDQSGLKKNYNLSLAGSKKLGQYCNKFREVRGDGNCFYTAFGYQFLSILLFEYSYDQFQQFMEKIKQIQLPMKIFVIGKYFKIDDKQIEQELLLEFIKRLTQLKQIEDLNQRFEQFHTQFSAYQQQSEEVDGCLYGLSTIFFRNYSNYVVDFSENKDAVYDRVNLLNWEEECNSNEVVIVELAKQLNIFVQLLFIENKDSIMVNNYGNEENNKIILLIKPGHYNIGYYQEQTVVDQFLEKQSRLSDLIKLHLSIDEDQNEKNVKEIEQLLQSINEKQSKIQDLIKNGKLKEAEASKLLEFSL</sequence>
<keyword evidence="2" id="KW-1133">Transmembrane helix</keyword>
<dbReference type="PROSITE" id="PS50802">
    <property type="entry name" value="OTU"/>
    <property type="match status" value="1"/>
</dbReference>
<dbReference type="Pfam" id="PF10275">
    <property type="entry name" value="Peptidase_C65"/>
    <property type="match status" value="1"/>
</dbReference>
<dbReference type="EMBL" id="CAJJDN010000148">
    <property type="protein sequence ID" value="CAD8124005.1"/>
    <property type="molecule type" value="Genomic_DNA"/>
</dbReference>
<dbReference type="Proteomes" id="UP000692954">
    <property type="component" value="Unassembled WGS sequence"/>
</dbReference>
<keyword evidence="2" id="KW-0812">Transmembrane</keyword>
<dbReference type="FunFam" id="1.20.1300.20:FF:000006">
    <property type="entry name" value="Uncharacterized protein"/>
    <property type="match status" value="1"/>
</dbReference>
<dbReference type="CDD" id="cd09212">
    <property type="entry name" value="PUB"/>
    <property type="match status" value="1"/>
</dbReference>
<dbReference type="InterPro" id="IPR003323">
    <property type="entry name" value="OTU_dom"/>
</dbReference>
<feature type="coiled-coil region" evidence="1">
    <location>
        <begin position="489"/>
        <end position="520"/>
    </location>
</feature>
<accession>A0A8S1RBF7</accession>
<feature type="transmembrane region" description="Helical" evidence="2">
    <location>
        <begin position="600"/>
        <end position="619"/>
    </location>
</feature>
<evidence type="ECO:0000313" key="5">
    <source>
        <dbReference type="Proteomes" id="UP000692954"/>
    </source>
</evidence>
<dbReference type="InterPro" id="IPR019400">
    <property type="entry name" value="Peptidase_C65_otubain"/>
</dbReference>